<evidence type="ECO:0000256" key="2">
    <source>
        <dbReference type="ARBA" id="ARBA00022553"/>
    </source>
</evidence>
<dbReference type="InterPro" id="IPR009081">
    <property type="entry name" value="PP-bd_ACP"/>
</dbReference>
<dbReference type="SMART" id="SM00823">
    <property type="entry name" value="PKS_PP"/>
    <property type="match status" value="1"/>
</dbReference>
<dbReference type="PROSITE" id="PS50075">
    <property type="entry name" value="CARRIER"/>
    <property type="match status" value="1"/>
</dbReference>
<dbReference type="InterPro" id="IPR020806">
    <property type="entry name" value="PKS_PP-bd"/>
</dbReference>
<organism evidence="4 5">
    <name type="scientific">Streptomyces populi</name>
    <dbReference type="NCBI Taxonomy" id="2058924"/>
    <lineage>
        <taxon>Bacteria</taxon>
        <taxon>Bacillati</taxon>
        <taxon>Actinomycetota</taxon>
        <taxon>Actinomycetes</taxon>
        <taxon>Kitasatosporales</taxon>
        <taxon>Streptomycetaceae</taxon>
        <taxon>Streptomyces</taxon>
    </lineage>
</organism>
<keyword evidence="5" id="KW-1185">Reference proteome</keyword>
<dbReference type="EMBL" id="PJOS01000006">
    <property type="protein sequence ID" value="PKT74074.1"/>
    <property type="molecule type" value="Genomic_DNA"/>
</dbReference>
<evidence type="ECO:0000256" key="1">
    <source>
        <dbReference type="ARBA" id="ARBA00022450"/>
    </source>
</evidence>
<dbReference type="SUPFAM" id="SSF47336">
    <property type="entry name" value="ACP-like"/>
    <property type="match status" value="1"/>
</dbReference>
<dbReference type="GO" id="GO:0031177">
    <property type="term" value="F:phosphopantetheine binding"/>
    <property type="evidence" value="ECO:0007669"/>
    <property type="project" value="InterPro"/>
</dbReference>
<sequence length="90" mass="9620">MTARELTIDDLTRILRESAGENEGVDLDGDILDTLFTDLGYDSLALLEACSRIEREFGVKLSDDVLSEAETPRLLLEAAGGAVPPAARAA</sequence>
<reference evidence="4 5" key="1">
    <citation type="submission" date="2017-12" db="EMBL/GenBank/DDBJ databases">
        <title>Streptomyces populusis sp. nov., a novel endophytic actinobacterium isolated from stems of Populus adenopoda Maxim.</title>
        <authorList>
            <person name="Wang Z."/>
        </authorList>
    </citation>
    <scope>NUCLEOTIDE SEQUENCE [LARGE SCALE GENOMIC DNA]</scope>
    <source>
        <strain evidence="4 5">A249</strain>
    </source>
</reference>
<dbReference type="OrthoDB" id="3537906at2"/>
<keyword evidence="2" id="KW-0597">Phosphoprotein</keyword>
<dbReference type="Pfam" id="PF00550">
    <property type="entry name" value="PP-binding"/>
    <property type="match status" value="1"/>
</dbReference>
<dbReference type="Proteomes" id="UP000236178">
    <property type="component" value="Unassembled WGS sequence"/>
</dbReference>
<evidence type="ECO:0000313" key="5">
    <source>
        <dbReference type="Proteomes" id="UP000236178"/>
    </source>
</evidence>
<name>A0A2I0SVV1_9ACTN</name>
<gene>
    <name evidence="4" type="ORF">CW362_05335</name>
</gene>
<evidence type="ECO:0000259" key="3">
    <source>
        <dbReference type="PROSITE" id="PS50075"/>
    </source>
</evidence>
<dbReference type="InterPro" id="IPR006162">
    <property type="entry name" value="Ppantetheine_attach_site"/>
</dbReference>
<protein>
    <submittedName>
        <fullName evidence="4">Actinorhodin polyketide synthase</fullName>
    </submittedName>
</protein>
<comment type="caution">
    <text evidence="4">The sequence shown here is derived from an EMBL/GenBank/DDBJ whole genome shotgun (WGS) entry which is preliminary data.</text>
</comment>
<dbReference type="GO" id="GO:0017000">
    <property type="term" value="P:antibiotic biosynthetic process"/>
    <property type="evidence" value="ECO:0007669"/>
    <property type="project" value="UniProtKB-ARBA"/>
</dbReference>
<proteinExistence type="predicted"/>
<dbReference type="PROSITE" id="PS00012">
    <property type="entry name" value="PHOSPHOPANTETHEINE"/>
    <property type="match status" value="1"/>
</dbReference>
<evidence type="ECO:0000313" key="4">
    <source>
        <dbReference type="EMBL" id="PKT74074.1"/>
    </source>
</evidence>
<dbReference type="AlphaFoldDB" id="A0A2I0SVV1"/>
<dbReference type="InterPro" id="IPR036736">
    <property type="entry name" value="ACP-like_sf"/>
</dbReference>
<dbReference type="Gene3D" id="1.10.1200.10">
    <property type="entry name" value="ACP-like"/>
    <property type="match status" value="1"/>
</dbReference>
<accession>A0A2I0SVV1</accession>
<keyword evidence="1" id="KW-0596">Phosphopantetheine</keyword>
<dbReference type="RefSeq" id="WP_103548174.1">
    <property type="nucleotide sequence ID" value="NZ_JBHJSK010000019.1"/>
</dbReference>
<feature type="domain" description="Carrier" evidence="3">
    <location>
        <begin position="5"/>
        <end position="83"/>
    </location>
</feature>